<protein>
    <submittedName>
        <fullName evidence="2">Uncharacterized protein</fullName>
    </submittedName>
</protein>
<feature type="compositionally biased region" description="Polar residues" evidence="1">
    <location>
        <begin position="84"/>
        <end position="97"/>
    </location>
</feature>
<feature type="compositionally biased region" description="Polar residues" evidence="1">
    <location>
        <begin position="26"/>
        <end position="38"/>
    </location>
</feature>
<dbReference type="EMBL" id="KK784892">
    <property type="protein sequence ID" value="KDO69620.1"/>
    <property type="molecule type" value="Genomic_DNA"/>
</dbReference>
<gene>
    <name evidence="2" type="ORF">CISIN_1g0051002mg</name>
</gene>
<evidence type="ECO:0000313" key="2">
    <source>
        <dbReference type="EMBL" id="KDO69620.1"/>
    </source>
</evidence>
<dbReference type="AlphaFoldDB" id="A0A067FTX7"/>
<dbReference type="Proteomes" id="UP000027120">
    <property type="component" value="Unassembled WGS sequence"/>
</dbReference>
<accession>A0A067FTX7</accession>
<feature type="region of interest" description="Disordered" evidence="1">
    <location>
        <begin position="1"/>
        <end position="97"/>
    </location>
</feature>
<feature type="compositionally biased region" description="Basic and acidic residues" evidence="1">
    <location>
        <begin position="15"/>
        <end position="25"/>
    </location>
</feature>
<feature type="non-terminal residue" evidence="2">
    <location>
        <position position="1"/>
    </location>
</feature>
<sequence length="97" mass="10513">ERAIDIDGGEILDEMITRSRGEIRHSQSPKITSSTPTSLEDKRSPHSPSMQRAYSPRVRELRVERSPSLSGKGLEVKKVPSPGPSNLGQSSNGSSPC</sequence>
<dbReference type="STRING" id="2711.A0A067FTX7"/>
<organism evidence="2 3">
    <name type="scientific">Citrus sinensis</name>
    <name type="common">Sweet orange</name>
    <name type="synonym">Citrus aurantium var. sinensis</name>
    <dbReference type="NCBI Taxonomy" id="2711"/>
    <lineage>
        <taxon>Eukaryota</taxon>
        <taxon>Viridiplantae</taxon>
        <taxon>Streptophyta</taxon>
        <taxon>Embryophyta</taxon>
        <taxon>Tracheophyta</taxon>
        <taxon>Spermatophyta</taxon>
        <taxon>Magnoliopsida</taxon>
        <taxon>eudicotyledons</taxon>
        <taxon>Gunneridae</taxon>
        <taxon>Pentapetalae</taxon>
        <taxon>rosids</taxon>
        <taxon>malvids</taxon>
        <taxon>Sapindales</taxon>
        <taxon>Rutaceae</taxon>
        <taxon>Aurantioideae</taxon>
        <taxon>Citrus</taxon>
    </lineage>
</organism>
<evidence type="ECO:0000313" key="3">
    <source>
        <dbReference type="Proteomes" id="UP000027120"/>
    </source>
</evidence>
<keyword evidence="3" id="KW-1185">Reference proteome</keyword>
<name>A0A067FTX7_CITSI</name>
<evidence type="ECO:0000256" key="1">
    <source>
        <dbReference type="SAM" id="MobiDB-lite"/>
    </source>
</evidence>
<reference evidence="2 3" key="1">
    <citation type="submission" date="2014-04" db="EMBL/GenBank/DDBJ databases">
        <authorList>
            <consortium name="International Citrus Genome Consortium"/>
            <person name="Gmitter F."/>
            <person name="Chen C."/>
            <person name="Farmerie W."/>
            <person name="Harkins T."/>
            <person name="Desany B."/>
            <person name="Mohiuddin M."/>
            <person name="Kodira C."/>
            <person name="Borodovsky M."/>
            <person name="Lomsadze A."/>
            <person name="Burns P."/>
            <person name="Jenkins J."/>
            <person name="Prochnik S."/>
            <person name="Shu S."/>
            <person name="Chapman J."/>
            <person name="Pitluck S."/>
            <person name="Schmutz J."/>
            <person name="Rokhsar D."/>
        </authorList>
    </citation>
    <scope>NUCLEOTIDE SEQUENCE</scope>
</reference>
<proteinExistence type="predicted"/>